<organism evidence="8 9">
    <name type="scientific">Halobacillus salinus</name>
    <dbReference type="NCBI Taxonomy" id="192814"/>
    <lineage>
        <taxon>Bacteria</taxon>
        <taxon>Bacillati</taxon>
        <taxon>Bacillota</taxon>
        <taxon>Bacilli</taxon>
        <taxon>Bacillales</taxon>
        <taxon>Bacillaceae</taxon>
        <taxon>Halobacillus</taxon>
    </lineage>
</organism>
<feature type="transmembrane region" description="Helical" evidence="6">
    <location>
        <begin position="138"/>
        <end position="162"/>
    </location>
</feature>
<protein>
    <submittedName>
        <fullName evidence="8">MFS transporter</fullName>
    </submittedName>
</protein>
<feature type="transmembrane region" description="Helical" evidence="6">
    <location>
        <begin position="79"/>
        <end position="96"/>
    </location>
</feature>
<evidence type="ECO:0000256" key="2">
    <source>
        <dbReference type="ARBA" id="ARBA00022448"/>
    </source>
</evidence>
<dbReference type="RefSeq" id="WP_135328089.1">
    <property type="nucleotide sequence ID" value="NZ_SRJC01000003.1"/>
</dbReference>
<dbReference type="InterPro" id="IPR020846">
    <property type="entry name" value="MFS_dom"/>
</dbReference>
<dbReference type="GO" id="GO:0005886">
    <property type="term" value="C:plasma membrane"/>
    <property type="evidence" value="ECO:0007669"/>
    <property type="project" value="UniProtKB-SubCell"/>
</dbReference>
<dbReference type="PROSITE" id="PS50850">
    <property type="entry name" value="MFS"/>
    <property type="match status" value="1"/>
</dbReference>
<feature type="domain" description="Major facilitator superfamily (MFS) profile" evidence="7">
    <location>
        <begin position="12"/>
        <end position="388"/>
    </location>
</feature>
<keyword evidence="2" id="KW-0813">Transport</keyword>
<comment type="subcellular location">
    <subcellularLocation>
        <location evidence="1">Cell membrane</location>
        <topology evidence="1">Multi-pass membrane protein</topology>
    </subcellularLocation>
</comment>
<dbReference type="InterPro" id="IPR036259">
    <property type="entry name" value="MFS_trans_sf"/>
</dbReference>
<evidence type="ECO:0000256" key="5">
    <source>
        <dbReference type="ARBA" id="ARBA00023136"/>
    </source>
</evidence>
<evidence type="ECO:0000256" key="4">
    <source>
        <dbReference type="ARBA" id="ARBA00022989"/>
    </source>
</evidence>
<proteinExistence type="predicted"/>
<evidence type="ECO:0000313" key="8">
    <source>
        <dbReference type="EMBL" id="TGB02467.1"/>
    </source>
</evidence>
<evidence type="ECO:0000256" key="1">
    <source>
        <dbReference type="ARBA" id="ARBA00004651"/>
    </source>
</evidence>
<dbReference type="CDD" id="cd17489">
    <property type="entry name" value="MFS_YfcJ_like"/>
    <property type="match status" value="1"/>
</dbReference>
<keyword evidence="4 6" id="KW-1133">Transmembrane helix</keyword>
<feature type="transmembrane region" description="Helical" evidence="6">
    <location>
        <begin position="12"/>
        <end position="37"/>
    </location>
</feature>
<feature type="transmembrane region" description="Helical" evidence="6">
    <location>
        <begin position="108"/>
        <end position="126"/>
    </location>
</feature>
<feature type="transmembrane region" description="Helical" evidence="6">
    <location>
        <begin position="273"/>
        <end position="292"/>
    </location>
</feature>
<reference evidence="8 9" key="1">
    <citation type="journal article" date="2003" name="Int. J. Syst. Evol. Microbiol.">
        <title>Halobacillus salinus sp. nov., isolated from a salt lake on the coast of the East Sea in Korea.</title>
        <authorList>
            <person name="Yoon J.H."/>
            <person name="Kang K.H."/>
            <person name="Park Y.H."/>
        </authorList>
    </citation>
    <scope>NUCLEOTIDE SEQUENCE [LARGE SCALE GENOMIC DNA]</scope>
    <source>
        <strain evidence="8 9">HSL-3</strain>
    </source>
</reference>
<feature type="transmembrane region" description="Helical" evidence="6">
    <location>
        <begin position="365"/>
        <end position="384"/>
    </location>
</feature>
<dbReference type="STRING" id="192814.GCA_900166575_03226"/>
<evidence type="ECO:0000256" key="6">
    <source>
        <dbReference type="SAM" id="Phobius"/>
    </source>
</evidence>
<feature type="transmembrane region" description="Helical" evidence="6">
    <location>
        <begin position="298"/>
        <end position="316"/>
    </location>
</feature>
<keyword evidence="9" id="KW-1185">Reference proteome</keyword>
<keyword evidence="3 6" id="KW-0812">Transmembrane</keyword>
<dbReference type="EMBL" id="SRJC01000003">
    <property type="protein sequence ID" value="TGB02467.1"/>
    <property type="molecule type" value="Genomic_DNA"/>
</dbReference>
<name>A0A4Z0GYE1_9BACI</name>
<accession>A0A4Z0GYE1</accession>
<evidence type="ECO:0000259" key="7">
    <source>
        <dbReference type="PROSITE" id="PS50850"/>
    </source>
</evidence>
<feature type="transmembrane region" description="Helical" evidence="6">
    <location>
        <begin position="240"/>
        <end position="261"/>
    </location>
</feature>
<dbReference type="InterPro" id="IPR052714">
    <property type="entry name" value="MFS_Exporter"/>
</dbReference>
<dbReference type="InterPro" id="IPR011701">
    <property type="entry name" value="MFS"/>
</dbReference>
<dbReference type="PANTHER" id="PTHR23531:SF2">
    <property type="entry name" value="PERMEASE"/>
    <property type="match status" value="1"/>
</dbReference>
<feature type="transmembrane region" description="Helical" evidence="6">
    <location>
        <begin position="49"/>
        <end position="67"/>
    </location>
</feature>
<sequence length="393" mass="42230">MEHTKRPIWTKSFVSISLTHFIVFVTFYALLTTLPIYVIDELGGNEAQGGLVVTIMLLAAILVRPFSGKILEKLGKKKALVISILLFTITTGFYLIATQYQALLGLRFIHGLSFAILTTTTGAIAADVVPAERRGEGLGYFAMAMNVAVVVGPFLGLTMLQITDFTNLFLVLSGVMVCGVISSTLIQLPANEKEEQPEAPKKLSFHDLFDTKALPIAIIASMIAFSYSSIISFISVYANSLGLASVSSYFFVVFAIVMILSRPSLGRAFDSRGPNIVIIPSLIVFAIGLVTLGFIQTIWGLLIAGAIIGLGYGSLLPSFQTMAIQSTADNRSGHATATFFTLYDTGIALGSYVLGILVSLSSFTVLYNVSALIVVAVLGVFYLFQEKANRSSP</sequence>
<evidence type="ECO:0000313" key="9">
    <source>
        <dbReference type="Proteomes" id="UP000297982"/>
    </source>
</evidence>
<dbReference type="PANTHER" id="PTHR23531">
    <property type="entry name" value="QUINOLENE RESISTANCE PROTEIN NORA"/>
    <property type="match status" value="1"/>
</dbReference>
<gene>
    <name evidence="8" type="ORF">E4663_14115</name>
</gene>
<feature type="transmembrane region" description="Helical" evidence="6">
    <location>
        <begin position="211"/>
        <end position="234"/>
    </location>
</feature>
<dbReference type="Gene3D" id="1.20.1250.20">
    <property type="entry name" value="MFS general substrate transporter like domains"/>
    <property type="match status" value="1"/>
</dbReference>
<keyword evidence="5 6" id="KW-0472">Membrane</keyword>
<comment type="caution">
    <text evidence="8">The sequence shown here is derived from an EMBL/GenBank/DDBJ whole genome shotgun (WGS) entry which is preliminary data.</text>
</comment>
<dbReference type="SUPFAM" id="SSF103473">
    <property type="entry name" value="MFS general substrate transporter"/>
    <property type="match status" value="1"/>
</dbReference>
<feature type="transmembrane region" description="Helical" evidence="6">
    <location>
        <begin position="337"/>
        <end position="359"/>
    </location>
</feature>
<dbReference type="Proteomes" id="UP000297982">
    <property type="component" value="Unassembled WGS sequence"/>
</dbReference>
<evidence type="ECO:0000256" key="3">
    <source>
        <dbReference type="ARBA" id="ARBA00022692"/>
    </source>
</evidence>
<dbReference type="GO" id="GO:0022857">
    <property type="term" value="F:transmembrane transporter activity"/>
    <property type="evidence" value="ECO:0007669"/>
    <property type="project" value="InterPro"/>
</dbReference>
<dbReference type="Pfam" id="PF07690">
    <property type="entry name" value="MFS_1"/>
    <property type="match status" value="1"/>
</dbReference>
<dbReference type="AlphaFoldDB" id="A0A4Z0GYE1"/>